<evidence type="ECO:0000259" key="17">
    <source>
        <dbReference type="SMART" id="SM00663"/>
    </source>
</evidence>
<dbReference type="GO" id="GO:0003677">
    <property type="term" value="F:DNA binding"/>
    <property type="evidence" value="ECO:0007669"/>
    <property type="project" value="InterPro"/>
</dbReference>
<dbReference type="Pfam" id="PF04998">
    <property type="entry name" value="RNA_pol_Rpb1_5"/>
    <property type="match status" value="1"/>
</dbReference>
<accession>A0A9P0D4K6</accession>
<evidence type="ECO:0000256" key="7">
    <source>
        <dbReference type="ARBA" id="ARBA00022695"/>
    </source>
</evidence>
<protein>
    <recommendedName>
        <fullName evidence="15">DNA-directed RNA polymerase subunit</fullName>
        <ecNumber evidence="15">2.7.7.6</ecNumber>
    </recommendedName>
</protein>
<dbReference type="Gene3D" id="1.10.274.100">
    <property type="entry name" value="RNA polymerase Rpb1, domain 3"/>
    <property type="match status" value="1"/>
</dbReference>
<evidence type="ECO:0000256" key="2">
    <source>
        <dbReference type="ARBA" id="ARBA00006460"/>
    </source>
</evidence>
<dbReference type="Pfam" id="PF05000">
    <property type="entry name" value="RNA_pol_Rpb1_4"/>
    <property type="match status" value="1"/>
</dbReference>
<dbReference type="Gene3D" id="2.40.40.20">
    <property type="match status" value="1"/>
</dbReference>
<evidence type="ECO:0000256" key="3">
    <source>
        <dbReference type="ARBA" id="ARBA00011251"/>
    </source>
</evidence>
<keyword evidence="10" id="KW-0460">Magnesium</keyword>
<dbReference type="OrthoDB" id="270392at2759"/>
<keyword evidence="12" id="KW-0539">Nucleus</keyword>
<dbReference type="Gene3D" id="1.10.150.390">
    <property type="match status" value="1"/>
</dbReference>
<keyword evidence="11 15" id="KW-0804">Transcription</keyword>
<comment type="subcellular location">
    <subcellularLocation>
        <location evidence="1">Nucleus</location>
        <location evidence="1">Nucleolus</location>
    </subcellularLocation>
</comment>
<dbReference type="Gene3D" id="3.30.1490.180">
    <property type="entry name" value="RNA polymerase ii"/>
    <property type="match status" value="1"/>
</dbReference>
<dbReference type="InterPro" id="IPR007083">
    <property type="entry name" value="RNA_pol_Rpb1_4"/>
</dbReference>
<dbReference type="SMART" id="SM00663">
    <property type="entry name" value="RPOLA_N"/>
    <property type="match status" value="1"/>
</dbReference>
<keyword evidence="9" id="KW-0862">Zinc</keyword>
<dbReference type="InterPro" id="IPR007081">
    <property type="entry name" value="RNA_pol_Rpb1_5"/>
</dbReference>
<dbReference type="InterPro" id="IPR044893">
    <property type="entry name" value="RNA_pol_Rpb1_clamp_domain"/>
</dbReference>
<dbReference type="InterPro" id="IPR047107">
    <property type="entry name" value="DNA-dir_RNA_pol1_lsu_C"/>
</dbReference>
<dbReference type="InterPro" id="IPR015699">
    <property type="entry name" value="DNA-dir_RNA_pol1_lsu_N"/>
</dbReference>
<dbReference type="CDD" id="cd01435">
    <property type="entry name" value="RNAP_I_RPA1_N"/>
    <property type="match status" value="1"/>
</dbReference>
<dbReference type="CDD" id="cd02735">
    <property type="entry name" value="RNAP_I_Rpa1_C"/>
    <property type="match status" value="1"/>
</dbReference>
<sequence>MKIHLTPDKVRFSIFTTPEIKRMSVCKIITPLMLDALGHPLPGGLYDNKLGPCSDKGELCATCNNTFTNCPGHFGHIELPLPLVNPLFHKIIGTILKISCLSCYHIQIPTHIKKVLCIQIKLLNCGMVTEAMLVENQVTELVTKYSSFENIPPECLAPISKYEKLAHETLESLDGKNILNQNTETLRNNFINSMLKEVKARQFCMFCKHRINKIQALKNKIILVTRKNDLNESGNSLMSQKVTGLESKYVNPDESRKYMRQIWKAENELLQQIISVLSDIKLEHPTDAFYYEVLPVPPPNVRPVNFVNGRVLENQQSIGYKNIMQNVILLRAIIQVIQKNDDINTLTSAEAKAAVSFARGNSPIEKLNNCWEELQNDVNGLLDKENNRNRDGEGLKQIIEKKEGVIRMCMMGKRVNFSARSVITPDPNLNIDEIGIPEAFAKKLTYPVAVTPWNVEELRKMILNGPNVHPGAVMVEYNGTMKRINANSVQQQQSLLKMLLTPDDNSGRSYGVKIVHRHLCNGDILLLNRQPTLHKPSIMAHTARILKGEKTLRLHYANCKAYNADFDGDEMNAHFPQNEVARSEGYNIVNVSNQYLVPKDGTPLSGLIQDHMIAGVRISLRGRFFEKNDYQQLVFQALSFKTGKITLLPPAIIKPRVLWSGKQILSTVIINVIPEGRELINLTSGSKISARAWSSRPARRWKAGGTPFEDENTMTEAEVIIRSGELLVGILDKTHYGATPYGLIHCMYELYGGTYATRLLSSFAKLFMRFLQQEGFTLGVHDILTVKRADRRRREIIKECRKIGKEAVTKALDVPIDTPDDEVVEKIEELVVTDAKIRTVIDRQYKSGLDSFTNEINRTCLPAGLVCKFPQNNLQLMVQSGAKGSTVNTMQISCLLGQIELEGKRPPVMISGKSLPSFPAFEFSPRAGGFIDGRFMTGIQPQEFFFHCMAGREGLIDTAVKTSRSGYLQRCLIKHLEGLKVGYDMTVRNSDQSVIQFLYGEDGMDISRAQFFNQKQMNFLAENVKVLTQTDVVEQVKSHENQKAIKKHKKKISDWRKKHGNPLYYRKKSPFTFFARYVKNKVGDTKKLSTQQLSQLWYELDQEIKDSFTAQCERCPDTAESIYQPDANFGAINEKIESLIDSHANFKRKKNKKEFQDVIKLRVMQSMCAAGEPVGLLAAQSIGEPSTQMTLNTFHFAGRGDMNVTLGIPRLREILMMASKNLKTPSMEIPFLNIPHLEFKANELRKMLTKVVVADVLETIDVTAELQIKPIRQHKYTVRFNFLPKKYYSMDYCVKPRNILNHMKKKFFSEMFSAIRKVSKVNSNIVMMEEEKSRRNVANNKEGDERSEINEGPNDDNSSSEDEVEDQEDAKQTHKYQETRDDLEPEDDEKQVSDDDDSDDENTSRPAEEQDTLTQQNNVVVDSYNFAQSYYEDKQKYLWCEITFGLPLSFKKLDLTAILKDVAQKSVLFETPQIKRAITYVKDDKLMLRTDGINIVEMFKYNTLLDLGQLYCNDIHKIAETYGIEAASKVIVKEVKDVFNVYGIKVDPRHLSLIADYMTFNGTFEPLSRKGMENSASPLQQMSFESSLVFLRNAIIRGRQDDLENPSSSLMLGKPCSTGTGAFTLLHKSFTTVN</sequence>
<dbReference type="Pfam" id="PF04983">
    <property type="entry name" value="RNA_pol_Rpb1_3"/>
    <property type="match status" value="1"/>
</dbReference>
<dbReference type="InterPro" id="IPR007080">
    <property type="entry name" value="RNA_pol_Rpb1_1"/>
</dbReference>
<dbReference type="InterPro" id="IPR038120">
    <property type="entry name" value="Rpb1_funnel_sf"/>
</dbReference>
<keyword evidence="8" id="KW-0479">Metal-binding</keyword>
<dbReference type="GO" id="GO:0046872">
    <property type="term" value="F:metal ion binding"/>
    <property type="evidence" value="ECO:0007669"/>
    <property type="project" value="UniProtKB-KW"/>
</dbReference>
<dbReference type="Gene3D" id="6.10.250.2940">
    <property type="match status" value="1"/>
</dbReference>
<reference evidence="18" key="1">
    <citation type="submission" date="2022-01" db="EMBL/GenBank/DDBJ databases">
        <authorList>
            <person name="King R."/>
        </authorList>
    </citation>
    <scope>NUCLEOTIDE SEQUENCE</scope>
</reference>
<evidence type="ECO:0000256" key="12">
    <source>
        <dbReference type="ARBA" id="ARBA00023242"/>
    </source>
</evidence>
<dbReference type="PANTHER" id="PTHR19376">
    <property type="entry name" value="DNA-DIRECTED RNA POLYMERASE"/>
    <property type="match status" value="1"/>
</dbReference>
<evidence type="ECO:0000256" key="1">
    <source>
        <dbReference type="ARBA" id="ARBA00004604"/>
    </source>
</evidence>
<evidence type="ECO:0000256" key="11">
    <source>
        <dbReference type="ARBA" id="ARBA00023163"/>
    </source>
</evidence>
<dbReference type="Gene3D" id="4.10.860.120">
    <property type="entry name" value="RNA polymerase II, clamp domain"/>
    <property type="match status" value="1"/>
</dbReference>
<dbReference type="Gene3D" id="3.30.70.2850">
    <property type="match status" value="1"/>
</dbReference>
<feature type="region of interest" description="Disordered" evidence="16">
    <location>
        <begin position="1332"/>
        <end position="1416"/>
    </location>
</feature>
<evidence type="ECO:0000256" key="16">
    <source>
        <dbReference type="SAM" id="MobiDB-lite"/>
    </source>
</evidence>
<dbReference type="EMBL" id="OV651818">
    <property type="protein sequence ID" value="CAH1111879.1"/>
    <property type="molecule type" value="Genomic_DNA"/>
</dbReference>
<evidence type="ECO:0000313" key="19">
    <source>
        <dbReference type="Proteomes" id="UP001153636"/>
    </source>
</evidence>
<dbReference type="PANTHER" id="PTHR19376:SF11">
    <property type="entry name" value="DNA-DIRECTED RNA POLYMERASE I SUBUNIT RPA1"/>
    <property type="match status" value="1"/>
</dbReference>
<dbReference type="InterPro" id="IPR045867">
    <property type="entry name" value="DNA-dir_RpoC_beta_prime"/>
</dbReference>
<dbReference type="GO" id="GO:0005736">
    <property type="term" value="C:RNA polymerase I complex"/>
    <property type="evidence" value="ECO:0007669"/>
    <property type="project" value="TreeGrafter"/>
</dbReference>
<gene>
    <name evidence="18" type="ORF">PSYICH_LOCUS12129</name>
</gene>
<organism evidence="18 19">
    <name type="scientific">Psylliodes chrysocephalus</name>
    <dbReference type="NCBI Taxonomy" id="3402493"/>
    <lineage>
        <taxon>Eukaryota</taxon>
        <taxon>Metazoa</taxon>
        <taxon>Ecdysozoa</taxon>
        <taxon>Arthropoda</taxon>
        <taxon>Hexapoda</taxon>
        <taxon>Insecta</taxon>
        <taxon>Pterygota</taxon>
        <taxon>Neoptera</taxon>
        <taxon>Endopterygota</taxon>
        <taxon>Coleoptera</taxon>
        <taxon>Polyphaga</taxon>
        <taxon>Cucujiformia</taxon>
        <taxon>Chrysomeloidea</taxon>
        <taxon>Chrysomelidae</taxon>
        <taxon>Galerucinae</taxon>
        <taxon>Alticini</taxon>
        <taxon>Psylliodes</taxon>
    </lineage>
</organism>
<name>A0A9P0D4K6_9CUCU</name>
<feature type="compositionally biased region" description="Acidic residues" evidence="16">
    <location>
        <begin position="1358"/>
        <end position="1368"/>
    </location>
</feature>
<dbReference type="EC" id="2.7.7.6" evidence="15"/>
<proteinExistence type="inferred from homology"/>
<dbReference type="InterPro" id="IPR042102">
    <property type="entry name" value="RNA_pol_Rpb1_3_sf"/>
</dbReference>
<keyword evidence="5" id="KW-0597">Phosphoprotein</keyword>
<feature type="compositionally biased region" description="Acidic residues" evidence="16">
    <location>
        <begin position="1383"/>
        <end position="1401"/>
    </location>
</feature>
<comment type="similarity">
    <text evidence="2 15">Belongs to the RNA polymerase beta' chain family.</text>
</comment>
<dbReference type="GO" id="GO:0003899">
    <property type="term" value="F:DNA-directed RNA polymerase activity"/>
    <property type="evidence" value="ECO:0007669"/>
    <property type="project" value="UniProtKB-EC"/>
</dbReference>
<evidence type="ECO:0000256" key="13">
    <source>
        <dbReference type="ARBA" id="ARBA00048552"/>
    </source>
</evidence>
<evidence type="ECO:0000256" key="4">
    <source>
        <dbReference type="ARBA" id="ARBA00022478"/>
    </source>
</evidence>
<dbReference type="InterPro" id="IPR006592">
    <property type="entry name" value="RNA_pol_N"/>
</dbReference>
<evidence type="ECO:0000256" key="6">
    <source>
        <dbReference type="ARBA" id="ARBA00022679"/>
    </source>
</evidence>
<evidence type="ECO:0000256" key="9">
    <source>
        <dbReference type="ARBA" id="ARBA00022833"/>
    </source>
</evidence>
<dbReference type="FunFam" id="2.40.40.20:FF:000019">
    <property type="entry name" value="DNA-directed RNA polymerase II subunit RPB1"/>
    <property type="match status" value="1"/>
</dbReference>
<dbReference type="Gene3D" id="1.10.132.30">
    <property type="match status" value="1"/>
</dbReference>
<feature type="domain" description="RNA polymerase N-terminal" evidence="17">
    <location>
        <begin position="287"/>
        <end position="619"/>
    </location>
</feature>
<dbReference type="InterPro" id="IPR000722">
    <property type="entry name" value="RNA_pol_asu"/>
</dbReference>
<dbReference type="Gene3D" id="6.20.50.80">
    <property type="match status" value="1"/>
</dbReference>
<dbReference type="Proteomes" id="UP001153636">
    <property type="component" value="Chromosome 6"/>
</dbReference>
<feature type="compositionally biased region" description="Basic and acidic residues" evidence="16">
    <location>
        <begin position="1369"/>
        <end position="1382"/>
    </location>
</feature>
<comment type="catalytic activity">
    <reaction evidence="13 15">
        <text>RNA(n) + a ribonucleoside 5'-triphosphate = RNA(n+1) + diphosphate</text>
        <dbReference type="Rhea" id="RHEA:21248"/>
        <dbReference type="Rhea" id="RHEA-COMP:14527"/>
        <dbReference type="Rhea" id="RHEA-COMP:17342"/>
        <dbReference type="ChEBI" id="CHEBI:33019"/>
        <dbReference type="ChEBI" id="CHEBI:61557"/>
        <dbReference type="ChEBI" id="CHEBI:140395"/>
        <dbReference type="EC" id="2.7.7.6"/>
    </reaction>
</comment>
<dbReference type="InterPro" id="IPR007066">
    <property type="entry name" value="RNA_pol_Rpb1_3"/>
</dbReference>
<keyword evidence="19" id="KW-1185">Reference proteome</keyword>
<evidence type="ECO:0000256" key="10">
    <source>
        <dbReference type="ARBA" id="ARBA00022842"/>
    </source>
</evidence>
<dbReference type="SUPFAM" id="SSF64484">
    <property type="entry name" value="beta and beta-prime subunits of DNA dependent RNA-polymerase"/>
    <property type="match status" value="1"/>
</dbReference>
<evidence type="ECO:0000256" key="15">
    <source>
        <dbReference type="RuleBase" id="RU004279"/>
    </source>
</evidence>
<dbReference type="Pfam" id="PF00623">
    <property type="entry name" value="RNA_pol_Rpb1_2"/>
    <property type="match status" value="1"/>
</dbReference>
<comment type="subunit">
    <text evidence="3">Component of the RNA polymerase I (Pol I) complex consisting of at least 13 subunits.</text>
</comment>
<evidence type="ECO:0000313" key="18">
    <source>
        <dbReference type="EMBL" id="CAH1111879.1"/>
    </source>
</evidence>
<evidence type="ECO:0000256" key="8">
    <source>
        <dbReference type="ARBA" id="ARBA00022723"/>
    </source>
</evidence>
<evidence type="ECO:0000256" key="14">
    <source>
        <dbReference type="ARBA" id="ARBA00053996"/>
    </source>
</evidence>
<evidence type="ECO:0000256" key="5">
    <source>
        <dbReference type="ARBA" id="ARBA00022553"/>
    </source>
</evidence>
<comment type="function">
    <text evidence="14">DNA-dependent RNA polymerase catalyzes the transcription of DNA into RNA using the four ribonucleoside triphosphates as substrates. Largest and catalytic core component of RNA polymerase I which synthesizes ribosomal RNA precursors. Forms the polymerase active center together with the second largest subunit. A single stranded DNA template strand of the promoter is positioned within the central active site cleft of Pol I. A bridging helix emanates from RPA1 and crosses the cleft near the catalytic site and is thought to promote translocation of Pol I by acting as a ratchet that moves the RNA-DNA hybrid through the active site by switching from straight to bent conformations at each step of nucleotide addition.</text>
</comment>
<dbReference type="FunFam" id="1.10.274.100:FF:000012">
    <property type="entry name" value="DNA-directed RNA polymerase subunit"/>
    <property type="match status" value="1"/>
</dbReference>
<keyword evidence="4 15" id="KW-0240">DNA-directed RNA polymerase</keyword>
<keyword evidence="7 15" id="KW-0548">Nucleotidyltransferase</keyword>
<dbReference type="GO" id="GO:0006351">
    <property type="term" value="P:DNA-templated transcription"/>
    <property type="evidence" value="ECO:0007669"/>
    <property type="project" value="InterPro"/>
</dbReference>
<dbReference type="Pfam" id="PF04997">
    <property type="entry name" value="RNA_pol_Rpb1_1"/>
    <property type="match status" value="1"/>
</dbReference>
<keyword evidence="6 15" id="KW-0808">Transferase</keyword>